<dbReference type="OrthoDB" id="5110149at2"/>
<dbReference type="AlphaFoldDB" id="A0A317ZMZ7"/>
<feature type="signal peptide" evidence="2">
    <location>
        <begin position="1"/>
        <end position="20"/>
    </location>
</feature>
<dbReference type="EMBL" id="QHLY01000012">
    <property type="protein sequence ID" value="PXA67268.1"/>
    <property type="molecule type" value="Genomic_DNA"/>
</dbReference>
<sequence length="205" mass="19836">MKKMVLAGAVLLLLTGCASSGSPTPSPTPATTSTAGSTSTSTPGETGATPNADQVTWAGNVCSDTTALQNEVQALAAAAAAGGSGVGQAISDQMTQISASVGTLVETVKSAPTGTGDDPGYAAVRSSTDKVDQSLQKLQASASQVEGATGAALITALGTVVVDTGTVLTDIAATVTAITTAMKDASSTLGQSFRAAPDCATLTAP</sequence>
<proteinExistence type="predicted"/>
<dbReference type="Proteomes" id="UP000246722">
    <property type="component" value="Unassembled WGS sequence"/>
</dbReference>
<feature type="chain" id="PRO_5038837047" evidence="2">
    <location>
        <begin position="21"/>
        <end position="205"/>
    </location>
</feature>
<evidence type="ECO:0000313" key="4">
    <source>
        <dbReference type="Proteomes" id="UP000246722"/>
    </source>
</evidence>
<reference evidence="3 4" key="1">
    <citation type="submission" date="2018-05" db="EMBL/GenBank/DDBJ databases">
        <title>Genetic diversity of glacier-inhabiting Cryobacterium bacteria in China and description of Cryobacterium mengkeensis sp. nov. and Arthrobacter glacialis sp. nov.</title>
        <authorList>
            <person name="Liu Q."/>
            <person name="Xin Y.-H."/>
        </authorList>
    </citation>
    <scope>NUCLEOTIDE SEQUENCE [LARGE SCALE GENOMIC DNA]</scope>
    <source>
        <strain evidence="3 4">SK-1</strain>
    </source>
</reference>
<organism evidence="3 4">
    <name type="scientific">Cryobacterium arcticum</name>
    <dbReference type="NCBI Taxonomy" id="670052"/>
    <lineage>
        <taxon>Bacteria</taxon>
        <taxon>Bacillati</taxon>
        <taxon>Actinomycetota</taxon>
        <taxon>Actinomycetes</taxon>
        <taxon>Micrococcales</taxon>
        <taxon>Microbacteriaceae</taxon>
        <taxon>Cryobacterium</taxon>
    </lineage>
</organism>
<evidence type="ECO:0000256" key="1">
    <source>
        <dbReference type="SAM" id="MobiDB-lite"/>
    </source>
</evidence>
<evidence type="ECO:0000256" key="2">
    <source>
        <dbReference type="SAM" id="SignalP"/>
    </source>
</evidence>
<gene>
    <name evidence="3" type="ORF">CTB96_10975</name>
</gene>
<accession>A0A317ZMZ7</accession>
<feature type="compositionally biased region" description="Low complexity" evidence="1">
    <location>
        <begin position="19"/>
        <end position="50"/>
    </location>
</feature>
<evidence type="ECO:0000313" key="3">
    <source>
        <dbReference type="EMBL" id="PXA67268.1"/>
    </source>
</evidence>
<protein>
    <submittedName>
        <fullName evidence="3">Uncharacterized protein</fullName>
    </submittedName>
</protein>
<feature type="region of interest" description="Disordered" evidence="1">
    <location>
        <begin position="19"/>
        <end position="53"/>
    </location>
</feature>
<comment type="caution">
    <text evidence="3">The sequence shown here is derived from an EMBL/GenBank/DDBJ whole genome shotgun (WGS) entry which is preliminary data.</text>
</comment>
<dbReference type="PROSITE" id="PS51257">
    <property type="entry name" value="PROKAR_LIPOPROTEIN"/>
    <property type="match status" value="1"/>
</dbReference>
<name>A0A317ZMZ7_9MICO</name>
<keyword evidence="4" id="KW-1185">Reference proteome</keyword>
<dbReference type="RefSeq" id="WP_110126953.1">
    <property type="nucleotide sequence ID" value="NZ_QHLY01000012.1"/>
</dbReference>
<keyword evidence="2" id="KW-0732">Signal</keyword>